<accession>A0A840MHT6</accession>
<name>A0A840MHT6_9PROT</name>
<evidence type="ECO:0000256" key="3">
    <source>
        <dbReference type="ARBA" id="ARBA00023172"/>
    </source>
</evidence>
<dbReference type="PROSITE" id="PS00397">
    <property type="entry name" value="RECOMBINASES_1"/>
    <property type="match status" value="1"/>
</dbReference>
<dbReference type="InterPro" id="IPR036162">
    <property type="entry name" value="Resolvase-like_N_sf"/>
</dbReference>
<dbReference type="EMBL" id="JACHHY010000002">
    <property type="protein sequence ID" value="MBB5017085.1"/>
    <property type="molecule type" value="Genomic_DNA"/>
</dbReference>
<evidence type="ECO:0000256" key="1">
    <source>
        <dbReference type="ARBA" id="ARBA00022908"/>
    </source>
</evidence>
<dbReference type="Gene3D" id="3.40.50.1390">
    <property type="entry name" value="Resolvase, N-terminal catalytic domain"/>
    <property type="match status" value="1"/>
</dbReference>
<reference evidence="7 8" key="1">
    <citation type="submission" date="2020-08" db="EMBL/GenBank/DDBJ databases">
        <title>Genomic Encyclopedia of Type Strains, Phase IV (KMG-IV): sequencing the most valuable type-strain genomes for metagenomic binning, comparative biology and taxonomic classification.</title>
        <authorList>
            <person name="Goeker M."/>
        </authorList>
    </citation>
    <scope>NUCLEOTIDE SEQUENCE [LARGE SCALE GENOMIC DNA]</scope>
    <source>
        <strain evidence="7 8">DSM 27165</strain>
    </source>
</reference>
<keyword evidence="1" id="KW-0229">DNA integration</keyword>
<evidence type="ECO:0000256" key="2">
    <source>
        <dbReference type="ARBA" id="ARBA00023125"/>
    </source>
</evidence>
<feature type="domain" description="Resolvase/invertase-type recombinase catalytic" evidence="6">
    <location>
        <begin position="1"/>
        <end position="58"/>
    </location>
</feature>
<feature type="active site" description="O-(5'-phospho-DNA)-serine intermediate" evidence="4 5">
    <location>
        <position position="9"/>
    </location>
</feature>
<comment type="caution">
    <text evidence="7">The sequence shown here is derived from an EMBL/GenBank/DDBJ whole genome shotgun (WGS) entry which is preliminary data.</text>
</comment>
<gene>
    <name evidence="7" type="ORF">HNQ59_000347</name>
</gene>
<dbReference type="SUPFAM" id="SSF53041">
    <property type="entry name" value="Resolvase-like"/>
    <property type="match status" value="1"/>
</dbReference>
<evidence type="ECO:0000259" key="6">
    <source>
        <dbReference type="PROSITE" id="PS51736"/>
    </source>
</evidence>
<evidence type="ECO:0000313" key="7">
    <source>
        <dbReference type="EMBL" id="MBB5017085.1"/>
    </source>
</evidence>
<dbReference type="AlphaFoldDB" id="A0A840MHT6"/>
<evidence type="ECO:0000256" key="5">
    <source>
        <dbReference type="PROSITE-ProRule" id="PRU10137"/>
    </source>
</evidence>
<evidence type="ECO:0000256" key="4">
    <source>
        <dbReference type="PIRSR" id="PIRSR606118-50"/>
    </source>
</evidence>
<keyword evidence="8" id="KW-1185">Reference proteome</keyword>
<dbReference type="Pfam" id="PF00239">
    <property type="entry name" value="Resolvase"/>
    <property type="match status" value="1"/>
</dbReference>
<proteinExistence type="predicted"/>
<sequence>MRISYARVSTQEQDNGAQIAALEVAGCSRIFEEKASAGCWDRPELHRLLDKLVVKPKS</sequence>
<keyword evidence="3" id="KW-0233">DNA recombination</keyword>
<dbReference type="GO" id="GO:0000150">
    <property type="term" value="F:DNA strand exchange activity"/>
    <property type="evidence" value="ECO:0007669"/>
    <property type="project" value="InterPro"/>
</dbReference>
<organism evidence="7 8">
    <name type="scientific">Chitinivorax tropicus</name>
    <dbReference type="NCBI Taxonomy" id="714531"/>
    <lineage>
        <taxon>Bacteria</taxon>
        <taxon>Pseudomonadati</taxon>
        <taxon>Pseudomonadota</taxon>
        <taxon>Betaproteobacteria</taxon>
        <taxon>Chitinivorax</taxon>
    </lineage>
</organism>
<dbReference type="InterPro" id="IPR006119">
    <property type="entry name" value="Resolv_N"/>
</dbReference>
<dbReference type="Proteomes" id="UP000575898">
    <property type="component" value="Unassembled WGS sequence"/>
</dbReference>
<dbReference type="InterPro" id="IPR006118">
    <property type="entry name" value="Recombinase_CS"/>
</dbReference>
<dbReference type="GO" id="GO:0003677">
    <property type="term" value="F:DNA binding"/>
    <property type="evidence" value="ECO:0007669"/>
    <property type="project" value="UniProtKB-KW"/>
</dbReference>
<evidence type="ECO:0000313" key="8">
    <source>
        <dbReference type="Proteomes" id="UP000575898"/>
    </source>
</evidence>
<keyword evidence="2" id="KW-0238">DNA-binding</keyword>
<dbReference type="GO" id="GO:0015074">
    <property type="term" value="P:DNA integration"/>
    <property type="evidence" value="ECO:0007669"/>
    <property type="project" value="UniProtKB-KW"/>
</dbReference>
<protein>
    <submittedName>
        <fullName evidence="7">DNA invertase Pin-like site-specific DNA recombinase</fullName>
    </submittedName>
</protein>
<dbReference type="PROSITE" id="PS51736">
    <property type="entry name" value="RECOMBINASES_3"/>
    <property type="match status" value="1"/>
</dbReference>